<dbReference type="AlphaFoldDB" id="A0AAV1ZZ07"/>
<evidence type="ECO:0000313" key="3">
    <source>
        <dbReference type="Proteomes" id="UP001497382"/>
    </source>
</evidence>
<keyword evidence="3" id="KW-1185">Reference proteome</keyword>
<accession>A0AAV1ZZ07</accession>
<name>A0AAV1ZZ07_9ARAC</name>
<organism evidence="2 3">
    <name type="scientific">Larinioides sclopetarius</name>
    <dbReference type="NCBI Taxonomy" id="280406"/>
    <lineage>
        <taxon>Eukaryota</taxon>
        <taxon>Metazoa</taxon>
        <taxon>Ecdysozoa</taxon>
        <taxon>Arthropoda</taxon>
        <taxon>Chelicerata</taxon>
        <taxon>Arachnida</taxon>
        <taxon>Araneae</taxon>
        <taxon>Araneomorphae</taxon>
        <taxon>Entelegynae</taxon>
        <taxon>Araneoidea</taxon>
        <taxon>Araneidae</taxon>
        <taxon>Larinioides</taxon>
    </lineage>
</organism>
<evidence type="ECO:0000256" key="1">
    <source>
        <dbReference type="SAM" id="MobiDB-lite"/>
    </source>
</evidence>
<dbReference type="EMBL" id="CAXIEN010000098">
    <property type="protein sequence ID" value="CAL1277074.1"/>
    <property type="molecule type" value="Genomic_DNA"/>
</dbReference>
<feature type="region of interest" description="Disordered" evidence="1">
    <location>
        <begin position="30"/>
        <end position="49"/>
    </location>
</feature>
<protein>
    <submittedName>
        <fullName evidence="2">Uncharacterized protein</fullName>
    </submittedName>
</protein>
<evidence type="ECO:0000313" key="2">
    <source>
        <dbReference type="EMBL" id="CAL1277074.1"/>
    </source>
</evidence>
<gene>
    <name evidence="2" type="ORF">LARSCL_LOCUS9006</name>
</gene>
<dbReference type="Proteomes" id="UP001497382">
    <property type="component" value="Unassembled WGS sequence"/>
</dbReference>
<proteinExistence type="predicted"/>
<reference evidence="2 3" key="1">
    <citation type="submission" date="2024-04" db="EMBL/GenBank/DDBJ databases">
        <authorList>
            <person name="Rising A."/>
            <person name="Reimegard J."/>
            <person name="Sonavane S."/>
            <person name="Akerstrom W."/>
            <person name="Nylinder S."/>
            <person name="Hedman E."/>
            <person name="Kallberg Y."/>
        </authorList>
    </citation>
    <scope>NUCLEOTIDE SEQUENCE [LARGE SCALE GENOMIC DNA]</scope>
</reference>
<comment type="caution">
    <text evidence="2">The sequence shown here is derived from an EMBL/GenBank/DDBJ whole genome shotgun (WGS) entry which is preliminary data.</text>
</comment>
<sequence length="159" mass="17366">MRHLAKFWQSFGDGENGRVWRKTECSKLHEESDESTSGGDEHSLASVTSGGLQNKPYNVAVLVTDISVKSCSNVEGGHHDLSDELLPARGWKSTLGYAKSTLGYAKGGVARCPHSDDWMYLVFQNVATWAARNVGYFAGTTVPGRCCRGGRLLNFLVCH</sequence>